<evidence type="ECO:0000256" key="1">
    <source>
        <dbReference type="SAM" id="MobiDB-lite"/>
    </source>
</evidence>
<evidence type="ECO:0000313" key="4">
    <source>
        <dbReference type="Proteomes" id="UP000292695"/>
    </source>
</evidence>
<keyword evidence="4" id="KW-1185">Reference proteome</keyword>
<organism evidence="3 4">
    <name type="scientific">Kribbella sindirgiensis</name>
    <dbReference type="NCBI Taxonomy" id="1124744"/>
    <lineage>
        <taxon>Bacteria</taxon>
        <taxon>Bacillati</taxon>
        <taxon>Actinomycetota</taxon>
        <taxon>Actinomycetes</taxon>
        <taxon>Propionibacteriales</taxon>
        <taxon>Kribbellaceae</taxon>
        <taxon>Kribbella</taxon>
    </lineage>
</organism>
<dbReference type="InterPro" id="IPR010982">
    <property type="entry name" value="Lambda_DNA-bd_dom_sf"/>
</dbReference>
<dbReference type="Gene3D" id="1.10.260.40">
    <property type="entry name" value="lambda repressor-like DNA-binding domains"/>
    <property type="match status" value="1"/>
</dbReference>
<dbReference type="SMART" id="SM00530">
    <property type="entry name" value="HTH_XRE"/>
    <property type="match status" value="1"/>
</dbReference>
<evidence type="ECO:0000259" key="2">
    <source>
        <dbReference type="PROSITE" id="PS50943"/>
    </source>
</evidence>
<name>A0A4R0I4V4_9ACTN</name>
<dbReference type="Gene3D" id="1.25.40.10">
    <property type="entry name" value="Tetratricopeptide repeat domain"/>
    <property type="match status" value="1"/>
</dbReference>
<dbReference type="PROSITE" id="PS50943">
    <property type="entry name" value="HTH_CROC1"/>
    <property type="match status" value="1"/>
</dbReference>
<dbReference type="InterPro" id="IPR011990">
    <property type="entry name" value="TPR-like_helical_dom_sf"/>
</dbReference>
<dbReference type="CDD" id="cd00093">
    <property type="entry name" value="HTH_XRE"/>
    <property type="match status" value="1"/>
</dbReference>
<protein>
    <submittedName>
        <fullName evidence="3">XRE family transcriptional regulator</fullName>
    </submittedName>
</protein>
<comment type="caution">
    <text evidence="3">The sequence shown here is derived from an EMBL/GenBank/DDBJ whole genome shotgun (WGS) entry which is preliminary data.</text>
</comment>
<accession>A0A4R0I4V4</accession>
<gene>
    <name evidence="3" type="ORF">E0H50_38805</name>
</gene>
<dbReference type="InterPro" id="IPR001387">
    <property type="entry name" value="Cro/C1-type_HTH"/>
</dbReference>
<sequence>MRGDNLRRRGAGCRATPLVRPRPNCIPYAGYTTAHVCGISGASLTNAAHARHSAKQPVGGGDTTVAGKRTRLAEWRRAAGYSQERLAEHLGVDRSTVARWEAGGTVPVPFARPRLAEALGVSSAQLNAVLGGSGPSESRPAAETVASGKLTETDLPRRGLLRLLSLAGTVIAGAELVGDRSEFVADGPLNAGSVAELANFNQHLWQIFAMATAKQAVYPLVTQQLAQLVDRLKRTHRAATRQALCELTCDLFQLAGEVFFDNDQYTSAAHCYTLAAQAAREADARDMWACSLTRHAFISVYEQQFADTVPMLASAADLAAKGDSALSTRYWVSAVQAEAAAGLGDLSASERALEQAEQVRGLGRESQTGGWLRFDGSRLPEQRGTCYTLLGKPDQAERSLQEALSTPVSLRRRGSVLVDLANVGVMRRDVEQTVSYATAAMDLTKQSGSGVIARKLSGLNEQLASHRHDARLLRLSEDISACLSVERSPL</sequence>
<dbReference type="Pfam" id="PF13560">
    <property type="entry name" value="HTH_31"/>
    <property type="match status" value="1"/>
</dbReference>
<feature type="region of interest" description="Disordered" evidence="1">
    <location>
        <begin position="130"/>
        <end position="149"/>
    </location>
</feature>
<proteinExistence type="predicted"/>
<dbReference type="SUPFAM" id="SSF47413">
    <property type="entry name" value="lambda repressor-like DNA-binding domains"/>
    <property type="match status" value="1"/>
</dbReference>
<dbReference type="GO" id="GO:0003677">
    <property type="term" value="F:DNA binding"/>
    <property type="evidence" value="ECO:0007669"/>
    <property type="project" value="InterPro"/>
</dbReference>
<reference evidence="3 4" key="1">
    <citation type="submission" date="2019-02" db="EMBL/GenBank/DDBJ databases">
        <title>Kribbella capetownensis sp. nov. and Kribbella speibonae sp. nov., isolated from soil.</title>
        <authorList>
            <person name="Curtis S.M."/>
            <person name="Norton I."/>
            <person name="Everest G.J."/>
            <person name="Meyers P.R."/>
        </authorList>
    </citation>
    <scope>NUCLEOTIDE SEQUENCE [LARGE SCALE GENOMIC DNA]</scope>
    <source>
        <strain evidence="3 4">DSM 27082</strain>
    </source>
</reference>
<dbReference type="EMBL" id="SJKA01000024">
    <property type="protein sequence ID" value="TCC18670.1"/>
    <property type="molecule type" value="Genomic_DNA"/>
</dbReference>
<feature type="domain" description="HTH cro/C1-type" evidence="2">
    <location>
        <begin position="72"/>
        <end position="126"/>
    </location>
</feature>
<dbReference type="SUPFAM" id="SSF48452">
    <property type="entry name" value="TPR-like"/>
    <property type="match status" value="1"/>
</dbReference>
<dbReference type="OrthoDB" id="3831424at2"/>
<dbReference type="AlphaFoldDB" id="A0A4R0I4V4"/>
<evidence type="ECO:0000313" key="3">
    <source>
        <dbReference type="EMBL" id="TCC18670.1"/>
    </source>
</evidence>
<dbReference type="Proteomes" id="UP000292695">
    <property type="component" value="Unassembled WGS sequence"/>
</dbReference>
<dbReference type="RefSeq" id="WP_131296147.1">
    <property type="nucleotide sequence ID" value="NZ_SJKA01000024.1"/>
</dbReference>